<evidence type="ECO:0000256" key="11">
    <source>
        <dbReference type="ARBA" id="ARBA00023264"/>
    </source>
</evidence>
<feature type="domain" description="PLD phosphodiesterase" evidence="14">
    <location>
        <begin position="397"/>
        <end position="424"/>
    </location>
</feature>
<dbReference type="GO" id="GO:0005886">
    <property type="term" value="C:plasma membrane"/>
    <property type="evidence" value="ECO:0007669"/>
    <property type="project" value="UniProtKB-SubCell"/>
</dbReference>
<keyword evidence="4 12" id="KW-0808">Transferase</keyword>
<evidence type="ECO:0000259" key="14">
    <source>
        <dbReference type="PROSITE" id="PS50035"/>
    </source>
</evidence>
<dbReference type="InterPro" id="IPR001736">
    <property type="entry name" value="PLipase_D/transphosphatidylase"/>
</dbReference>
<dbReference type="GO" id="GO:0032049">
    <property type="term" value="P:cardiolipin biosynthetic process"/>
    <property type="evidence" value="ECO:0007669"/>
    <property type="project" value="UniProtKB-UniRule"/>
</dbReference>
<feature type="active site" evidence="12">
    <location>
        <position position="402"/>
    </location>
</feature>
<dbReference type="Proteomes" id="UP000487649">
    <property type="component" value="Unassembled WGS sequence"/>
</dbReference>
<evidence type="ECO:0000256" key="4">
    <source>
        <dbReference type="ARBA" id="ARBA00022679"/>
    </source>
</evidence>
<protein>
    <recommendedName>
        <fullName evidence="12 13">Cardiolipin synthase</fullName>
        <shortName evidence="12">CL synthase</shortName>
        <ecNumber evidence="12 13">2.7.8.-</ecNumber>
    </recommendedName>
</protein>
<dbReference type="Pfam" id="PF13396">
    <property type="entry name" value="PLDc_N"/>
    <property type="match status" value="1"/>
</dbReference>
<evidence type="ECO:0000256" key="10">
    <source>
        <dbReference type="ARBA" id="ARBA00023209"/>
    </source>
</evidence>
<dbReference type="SMART" id="SM00155">
    <property type="entry name" value="PLDc"/>
    <property type="match status" value="2"/>
</dbReference>
<feature type="transmembrane region" description="Helical" evidence="12">
    <location>
        <begin position="6"/>
        <end position="26"/>
    </location>
</feature>
<evidence type="ECO:0000256" key="9">
    <source>
        <dbReference type="ARBA" id="ARBA00023136"/>
    </source>
</evidence>
<dbReference type="Pfam" id="PF13091">
    <property type="entry name" value="PLDc_2"/>
    <property type="match status" value="2"/>
</dbReference>
<dbReference type="NCBIfam" id="TIGR04265">
    <property type="entry name" value="bac_cardiolipin"/>
    <property type="match status" value="1"/>
</dbReference>
<dbReference type="HAMAP" id="MF_01916">
    <property type="entry name" value="Cardiolipin_synth_Cls"/>
    <property type="match status" value="1"/>
</dbReference>
<keyword evidence="10 12" id="KW-0594">Phospholipid biosynthesis</keyword>
<feature type="active site" evidence="12">
    <location>
        <position position="227"/>
    </location>
</feature>
<keyword evidence="11 12" id="KW-1208">Phospholipid metabolism</keyword>
<name>A0A9X5AN59_9FIRM</name>
<dbReference type="PROSITE" id="PS50035">
    <property type="entry name" value="PLD"/>
    <property type="match status" value="2"/>
</dbReference>
<feature type="domain" description="PLD phosphodiesterase" evidence="14">
    <location>
        <begin position="215"/>
        <end position="242"/>
    </location>
</feature>
<comment type="subcellular location">
    <subcellularLocation>
        <location evidence="1 12">Cell membrane</location>
        <topology evidence="1 12">Multi-pass membrane protein</topology>
    </subcellularLocation>
</comment>
<organism evidence="15 16">
    <name type="scientific">Turicibacter sanguinis</name>
    <dbReference type="NCBI Taxonomy" id="154288"/>
    <lineage>
        <taxon>Bacteria</taxon>
        <taxon>Bacillati</taxon>
        <taxon>Bacillota</taxon>
        <taxon>Erysipelotrichia</taxon>
        <taxon>Erysipelotrichales</taxon>
        <taxon>Turicibacteraceae</taxon>
        <taxon>Turicibacter</taxon>
    </lineage>
</organism>
<sequence>MIALIVALSLTLIHFLNLGAILVMIFRRREEPIFIIAWTMLMMFVPLIGFILYLLFGHGPIVKEKRTFVDEIEQNHHESNVANQMERFKALDEENHPFSSLIQFNLNYNHSLLTTYNEVELFSEAKAKYERLIQDINKAKETINILYFIIRGDQSGEALLSALTRKAKEGVKVRLVYDDGGSFMTPASFFKPLIEAGGIVVKHYPAKLKIFTLNWNYRNHRKIVVIDGKIGYMGGMNIGDEYLSLNPKYSPWRDAHFRVEGEAVPLLQMRFLKDYFAVMENEADVSQIEQNLNLYFKAPTITTKTYLQIITDGPDQKTDHMRAAFIKLIMSARKSIWIQTPYFIPDSEFLHVLKIASHSGLDVKIMIPVIPDNHFVHRTTTSYIKELLEAGIEVYFYEGFLHSKIIIIDGKMSSVGSVNMDVRSFSINFEITAFIYDDQMAKQLIKQFEFDQQNCRLLDFEYERNKSWVMKAEESIYRLLSMLM</sequence>
<dbReference type="EMBL" id="WMQE01000010">
    <property type="protein sequence ID" value="MTK20998.1"/>
    <property type="molecule type" value="Genomic_DNA"/>
</dbReference>
<keyword evidence="2 12" id="KW-1003">Cell membrane</keyword>
<dbReference type="CDD" id="cd09112">
    <property type="entry name" value="PLDc_CLS_2"/>
    <property type="match status" value="1"/>
</dbReference>
<dbReference type="Gene3D" id="3.30.870.10">
    <property type="entry name" value="Endonuclease Chain A"/>
    <property type="match status" value="2"/>
</dbReference>
<keyword evidence="8 12" id="KW-0443">Lipid metabolism</keyword>
<proteinExistence type="inferred from homology"/>
<feature type="active site" evidence="12">
    <location>
        <position position="404"/>
    </location>
</feature>
<dbReference type="GO" id="GO:0008808">
    <property type="term" value="F:cardiolipin synthase activity"/>
    <property type="evidence" value="ECO:0007669"/>
    <property type="project" value="UniProtKB-UniRule"/>
</dbReference>
<comment type="catalytic activity">
    <reaction evidence="12">
        <text>2 a 1,2-diacyl-sn-glycero-3-phospho-(1'-sn-glycerol) = a cardiolipin + glycerol</text>
        <dbReference type="Rhea" id="RHEA:31451"/>
        <dbReference type="ChEBI" id="CHEBI:17754"/>
        <dbReference type="ChEBI" id="CHEBI:62237"/>
        <dbReference type="ChEBI" id="CHEBI:64716"/>
    </reaction>
</comment>
<evidence type="ECO:0000256" key="6">
    <source>
        <dbReference type="ARBA" id="ARBA00022737"/>
    </source>
</evidence>
<keyword evidence="5 12" id="KW-0812">Transmembrane</keyword>
<evidence type="ECO:0000256" key="3">
    <source>
        <dbReference type="ARBA" id="ARBA00022516"/>
    </source>
</evidence>
<feature type="active site" evidence="12">
    <location>
        <position position="409"/>
    </location>
</feature>
<feature type="transmembrane region" description="Helical" evidence="12">
    <location>
        <begin position="33"/>
        <end position="56"/>
    </location>
</feature>
<dbReference type="PANTHER" id="PTHR21248:SF22">
    <property type="entry name" value="PHOSPHOLIPASE D"/>
    <property type="match status" value="1"/>
</dbReference>
<dbReference type="EC" id="2.7.8.-" evidence="12 13"/>
<keyword evidence="7 12" id="KW-1133">Transmembrane helix</keyword>
<feature type="active site" evidence="12">
    <location>
        <position position="222"/>
    </location>
</feature>
<dbReference type="CDD" id="cd09110">
    <property type="entry name" value="PLDc_CLS_1"/>
    <property type="match status" value="1"/>
</dbReference>
<evidence type="ECO:0000256" key="13">
    <source>
        <dbReference type="NCBIfam" id="TIGR04265"/>
    </source>
</evidence>
<evidence type="ECO:0000256" key="1">
    <source>
        <dbReference type="ARBA" id="ARBA00004651"/>
    </source>
</evidence>
<evidence type="ECO:0000256" key="8">
    <source>
        <dbReference type="ARBA" id="ARBA00023098"/>
    </source>
</evidence>
<feature type="active site" evidence="12">
    <location>
        <position position="220"/>
    </location>
</feature>
<dbReference type="InterPro" id="IPR027379">
    <property type="entry name" value="CLS_N"/>
</dbReference>
<dbReference type="AlphaFoldDB" id="A0A9X5AN59"/>
<keyword evidence="9 12" id="KW-0472">Membrane</keyword>
<reference evidence="15 16" key="1">
    <citation type="journal article" date="2019" name="Nat. Med.">
        <title>A library of human gut bacterial isolates paired with longitudinal multiomics data enables mechanistic microbiome research.</title>
        <authorList>
            <person name="Poyet M."/>
            <person name="Groussin M."/>
            <person name="Gibbons S.M."/>
            <person name="Avila-Pacheco J."/>
            <person name="Jiang X."/>
            <person name="Kearney S.M."/>
            <person name="Perrotta A.R."/>
            <person name="Berdy B."/>
            <person name="Zhao S."/>
            <person name="Lieberman T.D."/>
            <person name="Swanson P.K."/>
            <person name="Smith M."/>
            <person name="Roesemann S."/>
            <person name="Alexander J.E."/>
            <person name="Rich S.A."/>
            <person name="Livny J."/>
            <person name="Vlamakis H."/>
            <person name="Clish C."/>
            <person name="Bullock K."/>
            <person name="Deik A."/>
            <person name="Scott J."/>
            <person name="Pierce K.A."/>
            <person name="Xavier R.J."/>
            <person name="Alm E.J."/>
        </authorList>
    </citation>
    <scope>NUCLEOTIDE SEQUENCE [LARGE SCALE GENOMIC DNA]</scope>
    <source>
        <strain evidence="15 16">BIOML-A198</strain>
    </source>
</reference>
<evidence type="ECO:0000256" key="12">
    <source>
        <dbReference type="HAMAP-Rule" id="MF_01916"/>
    </source>
</evidence>
<comment type="similarity">
    <text evidence="12">Belongs to the phospholipase D family. Cardiolipin synthase subfamily.</text>
</comment>
<dbReference type="SUPFAM" id="SSF56024">
    <property type="entry name" value="Phospholipase D/nuclease"/>
    <property type="match status" value="2"/>
</dbReference>
<keyword evidence="3 12" id="KW-0444">Lipid biosynthesis</keyword>
<comment type="function">
    <text evidence="12">Catalyzes the reversible phosphatidyl group transfer from one phosphatidylglycerol molecule to another to form cardiolipin (CL) (diphosphatidylglycerol) and glycerol.</text>
</comment>
<gene>
    <name evidence="15" type="primary">cls</name>
    <name evidence="15" type="ORF">GMA92_06155</name>
</gene>
<evidence type="ECO:0000313" key="16">
    <source>
        <dbReference type="Proteomes" id="UP000487649"/>
    </source>
</evidence>
<dbReference type="InterPro" id="IPR022924">
    <property type="entry name" value="Cardiolipin_synthase"/>
</dbReference>
<evidence type="ECO:0000256" key="2">
    <source>
        <dbReference type="ARBA" id="ARBA00022475"/>
    </source>
</evidence>
<evidence type="ECO:0000256" key="5">
    <source>
        <dbReference type="ARBA" id="ARBA00022692"/>
    </source>
</evidence>
<dbReference type="InterPro" id="IPR025202">
    <property type="entry name" value="PLD-like_dom"/>
</dbReference>
<evidence type="ECO:0000313" key="15">
    <source>
        <dbReference type="EMBL" id="MTK20998.1"/>
    </source>
</evidence>
<comment type="caution">
    <text evidence="15">The sequence shown here is derived from an EMBL/GenBank/DDBJ whole genome shotgun (WGS) entry which is preliminary data.</text>
</comment>
<dbReference type="InterPro" id="IPR030874">
    <property type="entry name" value="Cardiolipin_synth_Firmi"/>
</dbReference>
<accession>A0A9X5AN59</accession>
<dbReference type="PANTHER" id="PTHR21248">
    <property type="entry name" value="CARDIOLIPIN SYNTHASE"/>
    <property type="match status" value="1"/>
</dbReference>
<evidence type="ECO:0000256" key="7">
    <source>
        <dbReference type="ARBA" id="ARBA00022989"/>
    </source>
</evidence>
<keyword evidence="6" id="KW-0677">Repeat</keyword>